<dbReference type="SUPFAM" id="SSF52172">
    <property type="entry name" value="CheY-like"/>
    <property type="match status" value="1"/>
</dbReference>
<dbReference type="SUPFAM" id="SSF46689">
    <property type="entry name" value="Homeodomain-like"/>
    <property type="match status" value="1"/>
</dbReference>
<dbReference type="PANTHER" id="PTHR48111:SF1">
    <property type="entry name" value="TWO-COMPONENT RESPONSE REGULATOR ORR33"/>
    <property type="match status" value="1"/>
</dbReference>
<evidence type="ECO:0000256" key="7">
    <source>
        <dbReference type="SAM" id="MobiDB-lite"/>
    </source>
</evidence>
<keyword evidence="1 6" id="KW-0597">Phosphoprotein</keyword>
<keyword evidence="11" id="KW-1185">Reference proteome</keyword>
<keyword evidence="4" id="KW-0238">DNA-binding</keyword>
<evidence type="ECO:0000256" key="6">
    <source>
        <dbReference type="PROSITE-ProRule" id="PRU00169"/>
    </source>
</evidence>
<keyword evidence="3" id="KW-0805">Transcription regulation</keyword>
<keyword evidence="2" id="KW-0902">Two-component regulatory system</keyword>
<dbReference type="InterPro" id="IPR039420">
    <property type="entry name" value="WalR-like"/>
</dbReference>
<sequence length="282" mass="31322">MSNSAGKIPHVLIVDRDLQQLRPLVAALRSIPYDITVLEHENQAYSRAQYQLPDLIVLDLRLPERQGLKVARTLKENPATAHIPLIFLSSLYEENDRVMGLRAGAVDYILKPYYVEEVQERIHIHITLAQKRAAALRGASPTAPQPVSELLPANLTIRQIATEFILSRISDSALKGSGVAATLGLSMHRLNMVFEAVDGITVFEFIRNERMTRAARMLEQTTLGVADIATEVGYPNSANFSTEFKKFWQKSPKQYRVAWHRSAAAQPPAEDNRDGAPGDGSA</sequence>
<dbReference type="InterPro" id="IPR011006">
    <property type="entry name" value="CheY-like_superfamily"/>
</dbReference>
<evidence type="ECO:0000313" key="11">
    <source>
        <dbReference type="Proteomes" id="UP001562178"/>
    </source>
</evidence>
<name>A0ABV4AWC3_9BURK</name>
<evidence type="ECO:0000256" key="1">
    <source>
        <dbReference type="ARBA" id="ARBA00022553"/>
    </source>
</evidence>
<dbReference type="PANTHER" id="PTHR48111">
    <property type="entry name" value="REGULATOR OF RPOS"/>
    <property type="match status" value="1"/>
</dbReference>
<dbReference type="InterPro" id="IPR018062">
    <property type="entry name" value="HTH_AraC-typ_CS"/>
</dbReference>
<dbReference type="InterPro" id="IPR009057">
    <property type="entry name" value="Homeodomain-like_sf"/>
</dbReference>
<dbReference type="SMART" id="SM00448">
    <property type="entry name" value="REC"/>
    <property type="match status" value="1"/>
</dbReference>
<evidence type="ECO:0000256" key="4">
    <source>
        <dbReference type="ARBA" id="ARBA00023125"/>
    </source>
</evidence>
<comment type="caution">
    <text evidence="10">The sequence shown here is derived from an EMBL/GenBank/DDBJ whole genome shotgun (WGS) entry which is preliminary data.</text>
</comment>
<gene>
    <name evidence="10" type="ORF">AB7A72_01050</name>
</gene>
<keyword evidence="5" id="KW-0804">Transcription</keyword>
<dbReference type="InterPro" id="IPR020449">
    <property type="entry name" value="Tscrpt_reg_AraC-type_HTH"/>
</dbReference>
<dbReference type="Pfam" id="PF12833">
    <property type="entry name" value="HTH_18"/>
    <property type="match status" value="1"/>
</dbReference>
<proteinExistence type="predicted"/>
<dbReference type="PROSITE" id="PS50110">
    <property type="entry name" value="RESPONSE_REGULATORY"/>
    <property type="match status" value="1"/>
</dbReference>
<accession>A0ABV4AWC3</accession>
<evidence type="ECO:0000256" key="5">
    <source>
        <dbReference type="ARBA" id="ARBA00023163"/>
    </source>
</evidence>
<reference evidence="10 11" key="1">
    <citation type="journal article" date="2016" name="Int. J. Syst. Evol. Microbiol.">
        <title>Description of Comamonas sediminis sp. nov., isolated from lagoon sediments.</title>
        <authorList>
            <person name="Subhash Y."/>
            <person name="Bang J.J."/>
            <person name="You T.H."/>
            <person name="Lee S.S."/>
        </authorList>
    </citation>
    <scope>NUCLEOTIDE SEQUENCE [LARGE SCALE GENOMIC DNA]</scope>
    <source>
        <strain evidence="10 11">JCM 31169</strain>
    </source>
</reference>
<dbReference type="EMBL" id="JBGBDC010000001">
    <property type="protein sequence ID" value="MEY2249579.1"/>
    <property type="molecule type" value="Genomic_DNA"/>
</dbReference>
<evidence type="ECO:0000256" key="2">
    <source>
        <dbReference type="ARBA" id="ARBA00023012"/>
    </source>
</evidence>
<evidence type="ECO:0000313" key="10">
    <source>
        <dbReference type="EMBL" id="MEY2249579.1"/>
    </source>
</evidence>
<dbReference type="Gene3D" id="1.10.10.60">
    <property type="entry name" value="Homeodomain-like"/>
    <property type="match status" value="1"/>
</dbReference>
<dbReference type="PROSITE" id="PS01124">
    <property type="entry name" value="HTH_ARAC_FAMILY_2"/>
    <property type="match status" value="1"/>
</dbReference>
<dbReference type="RefSeq" id="WP_369458750.1">
    <property type="nucleotide sequence ID" value="NZ_JBGBDC010000001.1"/>
</dbReference>
<feature type="domain" description="HTH araC/xylS-type" evidence="8">
    <location>
        <begin position="159"/>
        <end position="258"/>
    </location>
</feature>
<dbReference type="Gene3D" id="3.40.50.2300">
    <property type="match status" value="1"/>
</dbReference>
<dbReference type="PRINTS" id="PR00032">
    <property type="entry name" value="HTHARAC"/>
</dbReference>
<dbReference type="SMART" id="SM00342">
    <property type="entry name" value="HTH_ARAC"/>
    <property type="match status" value="1"/>
</dbReference>
<organism evidence="10 11">
    <name type="scientific">Comamonas sediminis</name>
    <dbReference type="NCBI Taxonomy" id="1783360"/>
    <lineage>
        <taxon>Bacteria</taxon>
        <taxon>Pseudomonadati</taxon>
        <taxon>Pseudomonadota</taxon>
        <taxon>Betaproteobacteria</taxon>
        <taxon>Burkholderiales</taxon>
        <taxon>Comamonadaceae</taxon>
        <taxon>Comamonas</taxon>
    </lineage>
</organism>
<evidence type="ECO:0000256" key="3">
    <source>
        <dbReference type="ARBA" id="ARBA00023015"/>
    </source>
</evidence>
<dbReference type="Pfam" id="PF00072">
    <property type="entry name" value="Response_reg"/>
    <property type="match status" value="1"/>
</dbReference>
<dbReference type="InterPro" id="IPR001789">
    <property type="entry name" value="Sig_transdc_resp-reg_receiver"/>
</dbReference>
<feature type="region of interest" description="Disordered" evidence="7">
    <location>
        <begin position="259"/>
        <end position="282"/>
    </location>
</feature>
<feature type="modified residue" description="4-aspartylphosphate" evidence="6">
    <location>
        <position position="59"/>
    </location>
</feature>
<protein>
    <submittedName>
        <fullName evidence="10">Helix-turn-helix domain-containing protein</fullName>
    </submittedName>
</protein>
<dbReference type="PROSITE" id="PS00041">
    <property type="entry name" value="HTH_ARAC_FAMILY_1"/>
    <property type="match status" value="1"/>
</dbReference>
<dbReference type="Proteomes" id="UP001562178">
    <property type="component" value="Unassembled WGS sequence"/>
</dbReference>
<evidence type="ECO:0000259" key="9">
    <source>
        <dbReference type="PROSITE" id="PS50110"/>
    </source>
</evidence>
<dbReference type="InterPro" id="IPR018060">
    <property type="entry name" value="HTH_AraC"/>
</dbReference>
<evidence type="ECO:0000259" key="8">
    <source>
        <dbReference type="PROSITE" id="PS01124"/>
    </source>
</evidence>
<feature type="domain" description="Response regulatory" evidence="9">
    <location>
        <begin position="10"/>
        <end position="126"/>
    </location>
</feature>